<dbReference type="InterPro" id="IPR036291">
    <property type="entry name" value="NAD(P)-bd_dom_sf"/>
</dbReference>
<sequence length="202" mass="21955">MKVAVLGAGGKAGKELVKELRRRGHEVIATGRSASSLPSGEGIETRVADLTDAEALAKAVDGAEAVISALTFNVTANTIFEGMKKAGIGRLIVIGGASSLRMPDGTRIYDTPGYPNALARMVLPGIHHLDWMKLEQDVNWSYFSPGRILFEGERLGKFRLDTDNLILDENGESRISYADAAIAMVDELEQNKHPFSRWHASY</sequence>
<dbReference type="EMBL" id="FUYP01000091">
    <property type="protein sequence ID" value="SKC10133.1"/>
    <property type="molecule type" value="Genomic_DNA"/>
</dbReference>
<evidence type="ECO:0000259" key="1">
    <source>
        <dbReference type="Pfam" id="PF13460"/>
    </source>
</evidence>
<name>A0A1T5GNZ6_9SPHN</name>
<dbReference type="AlphaFoldDB" id="A0A1T5GNZ6"/>
<feature type="domain" description="NAD(P)-binding" evidence="1">
    <location>
        <begin position="7"/>
        <end position="186"/>
    </location>
</feature>
<keyword evidence="3" id="KW-1185">Reference proteome</keyword>
<dbReference type="Pfam" id="PF13460">
    <property type="entry name" value="NAD_binding_10"/>
    <property type="match status" value="1"/>
</dbReference>
<dbReference type="SUPFAM" id="SSF51735">
    <property type="entry name" value="NAD(P)-binding Rossmann-fold domains"/>
    <property type="match status" value="1"/>
</dbReference>
<protein>
    <recommendedName>
        <fullName evidence="1">NAD(P)-binding domain-containing protein</fullName>
    </recommendedName>
</protein>
<dbReference type="Gene3D" id="3.40.50.720">
    <property type="entry name" value="NAD(P)-binding Rossmann-like Domain"/>
    <property type="match status" value="1"/>
</dbReference>
<dbReference type="RefSeq" id="WP_176141724.1">
    <property type="nucleotide sequence ID" value="NZ_FUYP01000091.1"/>
</dbReference>
<gene>
    <name evidence="2" type="ORF">SAMN06295937_10912</name>
</gene>
<dbReference type="InterPro" id="IPR016040">
    <property type="entry name" value="NAD(P)-bd_dom"/>
</dbReference>
<evidence type="ECO:0000313" key="3">
    <source>
        <dbReference type="Proteomes" id="UP000190044"/>
    </source>
</evidence>
<dbReference type="PANTHER" id="PTHR43355">
    <property type="entry name" value="FLAVIN REDUCTASE (NADPH)"/>
    <property type="match status" value="1"/>
</dbReference>
<dbReference type="GO" id="GO:0016646">
    <property type="term" value="F:oxidoreductase activity, acting on the CH-NH group of donors, NAD or NADP as acceptor"/>
    <property type="evidence" value="ECO:0007669"/>
    <property type="project" value="TreeGrafter"/>
</dbReference>
<dbReference type="Proteomes" id="UP000190044">
    <property type="component" value="Unassembled WGS sequence"/>
</dbReference>
<organism evidence="2 3">
    <name type="scientific">Sphingopyxis flava</name>
    <dbReference type="NCBI Taxonomy" id="1507287"/>
    <lineage>
        <taxon>Bacteria</taxon>
        <taxon>Pseudomonadati</taxon>
        <taxon>Pseudomonadota</taxon>
        <taxon>Alphaproteobacteria</taxon>
        <taxon>Sphingomonadales</taxon>
        <taxon>Sphingomonadaceae</taxon>
        <taxon>Sphingopyxis</taxon>
    </lineage>
</organism>
<evidence type="ECO:0000313" key="2">
    <source>
        <dbReference type="EMBL" id="SKC10133.1"/>
    </source>
</evidence>
<accession>A0A1T5GNZ6</accession>
<dbReference type="InterPro" id="IPR051606">
    <property type="entry name" value="Polyketide_Oxido-like"/>
</dbReference>
<reference evidence="3" key="1">
    <citation type="submission" date="2017-02" db="EMBL/GenBank/DDBJ databases">
        <authorList>
            <person name="Varghese N."/>
            <person name="Submissions S."/>
        </authorList>
    </citation>
    <scope>NUCLEOTIDE SEQUENCE [LARGE SCALE GENOMIC DNA]</scope>
    <source>
        <strain evidence="3">R11H</strain>
    </source>
</reference>
<dbReference type="PANTHER" id="PTHR43355:SF2">
    <property type="entry name" value="FLAVIN REDUCTASE (NADPH)"/>
    <property type="match status" value="1"/>
</dbReference>
<proteinExistence type="predicted"/>